<evidence type="ECO:0000313" key="2">
    <source>
        <dbReference type="Proteomes" id="UP000320496"/>
    </source>
</evidence>
<proteinExistence type="predicted"/>
<evidence type="ECO:0000313" key="1">
    <source>
        <dbReference type="EMBL" id="QDU37641.1"/>
    </source>
</evidence>
<sequence length="286" mass="30141">MRVVGLDSQKSLRDLAGLPRVCDDVGWLEAEALADAPEPAVIVGLWLFEEPTAARRLLEKRAAAGGVTIVVPRFRAGDLKTVLQAPSSVRVKVGDFDSFELEDGTELPLPGQTVVETPLHTGQWGDVAGLGVTVLGYRPHEGAAAIVLCTAGLASRRFGVDAAQQKLLLGRIVDRATVKNATGKAMATKTELIQPAGSIEELLLADDSDAAAVALVLAVNGATRDSASVATTARQLGFELTSESIARTLVRMPEASAEEMEAALKQHGWGAFLRRSRMILAEGGEA</sequence>
<gene>
    <name evidence="1" type="ORF">Mal4_19560</name>
</gene>
<accession>A0A517Z5C0</accession>
<organism evidence="1 2">
    <name type="scientific">Maioricimonas rarisocia</name>
    <dbReference type="NCBI Taxonomy" id="2528026"/>
    <lineage>
        <taxon>Bacteria</taxon>
        <taxon>Pseudomonadati</taxon>
        <taxon>Planctomycetota</taxon>
        <taxon>Planctomycetia</taxon>
        <taxon>Planctomycetales</taxon>
        <taxon>Planctomycetaceae</taxon>
        <taxon>Maioricimonas</taxon>
    </lineage>
</organism>
<keyword evidence="2" id="KW-1185">Reference proteome</keyword>
<dbReference type="AlphaFoldDB" id="A0A517Z5C0"/>
<dbReference type="KEGG" id="mri:Mal4_19560"/>
<reference evidence="1 2" key="1">
    <citation type="submission" date="2019-02" db="EMBL/GenBank/DDBJ databases">
        <title>Deep-cultivation of Planctomycetes and their phenomic and genomic characterization uncovers novel biology.</title>
        <authorList>
            <person name="Wiegand S."/>
            <person name="Jogler M."/>
            <person name="Boedeker C."/>
            <person name="Pinto D."/>
            <person name="Vollmers J."/>
            <person name="Rivas-Marin E."/>
            <person name="Kohn T."/>
            <person name="Peeters S.H."/>
            <person name="Heuer A."/>
            <person name="Rast P."/>
            <person name="Oberbeckmann S."/>
            <person name="Bunk B."/>
            <person name="Jeske O."/>
            <person name="Meyerdierks A."/>
            <person name="Storesund J.E."/>
            <person name="Kallscheuer N."/>
            <person name="Luecker S."/>
            <person name="Lage O.M."/>
            <person name="Pohl T."/>
            <person name="Merkel B.J."/>
            <person name="Hornburger P."/>
            <person name="Mueller R.-W."/>
            <person name="Bruemmer F."/>
            <person name="Labrenz M."/>
            <person name="Spormann A.M."/>
            <person name="Op den Camp H."/>
            <person name="Overmann J."/>
            <person name="Amann R."/>
            <person name="Jetten M.S.M."/>
            <person name="Mascher T."/>
            <person name="Medema M.H."/>
            <person name="Devos D.P."/>
            <person name="Kaster A.-K."/>
            <person name="Ovreas L."/>
            <person name="Rohde M."/>
            <person name="Galperin M.Y."/>
            <person name="Jogler C."/>
        </authorList>
    </citation>
    <scope>NUCLEOTIDE SEQUENCE [LARGE SCALE GENOMIC DNA]</scope>
    <source>
        <strain evidence="1 2">Mal4</strain>
    </source>
</reference>
<name>A0A517Z5C0_9PLAN</name>
<dbReference type="Proteomes" id="UP000320496">
    <property type="component" value="Chromosome"/>
</dbReference>
<dbReference type="RefSeq" id="WP_145368619.1">
    <property type="nucleotide sequence ID" value="NZ_CP036275.1"/>
</dbReference>
<dbReference type="EMBL" id="CP036275">
    <property type="protein sequence ID" value="QDU37641.1"/>
    <property type="molecule type" value="Genomic_DNA"/>
</dbReference>
<protein>
    <submittedName>
        <fullName evidence="1">Uncharacterized protein</fullName>
    </submittedName>
</protein>